<evidence type="ECO:0000313" key="11">
    <source>
        <dbReference type="Proteomes" id="UP001439008"/>
    </source>
</evidence>
<dbReference type="PANTHER" id="PTHR10631">
    <property type="entry name" value="N 2 ,N 2 -DIMETHYLGUANOSINE TRNA METHYLTRANSFERASE"/>
    <property type="match status" value="1"/>
</dbReference>
<dbReference type="SUPFAM" id="SSF53335">
    <property type="entry name" value="S-adenosyl-L-methionine-dependent methyltransferases"/>
    <property type="match status" value="1"/>
</dbReference>
<keyword evidence="3 9" id="KW-0808">Transferase</keyword>
<dbReference type="Proteomes" id="UP001439008">
    <property type="component" value="Unassembled WGS sequence"/>
</dbReference>
<accession>A0ABV2AJ62</accession>
<dbReference type="EC" id="2.1.1.216" evidence="7 9"/>
<evidence type="ECO:0000256" key="7">
    <source>
        <dbReference type="ARBA" id="ARBA00039099"/>
    </source>
</evidence>
<evidence type="ECO:0000256" key="1">
    <source>
        <dbReference type="ARBA" id="ARBA00022555"/>
    </source>
</evidence>
<evidence type="ECO:0000256" key="3">
    <source>
        <dbReference type="ARBA" id="ARBA00022679"/>
    </source>
</evidence>
<evidence type="ECO:0000256" key="2">
    <source>
        <dbReference type="ARBA" id="ARBA00022603"/>
    </source>
</evidence>
<evidence type="ECO:0000256" key="5">
    <source>
        <dbReference type="ARBA" id="ARBA00022694"/>
    </source>
</evidence>
<evidence type="ECO:0000256" key="9">
    <source>
        <dbReference type="PROSITE-ProRule" id="PRU00958"/>
    </source>
</evidence>
<dbReference type="Gene3D" id="3.30.56.70">
    <property type="entry name" value="N2,N2-dimethylguanosine tRNA methyltransferase, C-terminal domain"/>
    <property type="match status" value="1"/>
</dbReference>
<gene>
    <name evidence="10" type="primary">TRM1</name>
    <name evidence="10" type="ORF">MHBO_001319</name>
</gene>
<proteinExistence type="inferred from homology"/>
<keyword evidence="4 9" id="KW-0949">S-adenosyl-L-methionine</keyword>
<keyword evidence="6 9" id="KW-0694">RNA-binding</keyword>
<keyword evidence="1 9" id="KW-0820">tRNA-binding</keyword>
<dbReference type="PANTHER" id="PTHR10631:SF3">
    <property type="entry name" value="TRNA (GUANINE(26)-N(2))-DIMETHYLTRANSFERASE"/>
    <property type="match status" value="1"/>
</dbReference>
<dbReference type="InterPro" id="IPR042296">
    <property type="entry name" value="tRNA_met_Trm1_C"/>
</dbReference>
<protein>
    <recommendedName>
        <fullName evidence="7 9">tRNA (guanine(26)-N(2))-dimethyltransferase</fullName>
        <ecNumber evidence="7 9">2.1.1.216</ecNumber>
    </recommendedName>
</protein>
<dbReference type="GO" id="GO:0047148">
    <property type="term" value="F:methylamine-glutamate N-methyltransferase activity"/>
    <property type="evidence" value="ECO:0007669"/>
    <property type="project" value="UniProtKB-EC"/>
</dbReference>
<keyword evidence="11" id="KW-1185">Reference proteome</keyword>
<organism evidence="10 11">
    <name type="scientific">Bonamia ostreae</name>
    <dbReference type="NCBI Taxonomy" id="126728"/>
    <lineage>
        <taxon>Eukaryota</taxon>
        <taxon>Sar</taxon>
        <taxon>Rhizaria</taxon>
        <taxon>Endomyxa</taxon>
        <taxon>Ascetosporea</taxon>
        <taxon>Haplosporida</taxon>
        <taxon>Bonamia</taxon>
    </lineage>
</organism>
<dbReference type="EMBL" id="JBDODL010000309">
    <property type="protein sequence ID" value="MES1919499.1"/>
    <property type="molecule type" value="Genomic_DNA"/>
</dbReference>
<comment type="caution">
    <text evidence="10">The sequence shown here is derived from an EMBL/GenBank/DDBJ whole genome shotgun (WGS) entry which is preliminary data.</text>
</comment>
<comment type="similarity">
    <text evidence="9">Belongs to the class I-like SAM-binding methyltransferase superfamily. Trm1 family.</text>
</comment>
<sequence>MDQSQNDKKQKLVIEGKTKIKITENSFYNEAQVLNRDLSVAAIATFIKYIQKKDDIKFRRNFELNGDKINFKKKVVIVDGLSASGIRSIRYANELEPKKHIEIIANDIDPKSVRLIKENCDLNKTSERVQIRNSDLKFSFAQQSKFLLTNEDDLTIIDLDPYGSAAPFIQNSLNSIQDGGLLCVTCTDMRNFAGLNTGSCWSHYNAMTTRGKYCHELALRILLGHISRTASGLKKHIVPLASFSINFYVRVFVRVLKSPSAANSSCRQNGHVFVCSDCDSFKTQRLARINGNGDMKPVLVDPNASKCEVCAGRREMIGPIWCDRLHDELYLEELIGQTKKLDFLERQSEAVSLASLAKAEIEAPFYVNLSALSKKIRCGSISNRMFGRGIVNSGYRISRSHIKPEFLKTDAPFSVIWAVLIKHFENSPPKEENDLMRKIRSTTEALKIEVDFEKKGEELIQKGVFKFSWRGKSWGPKKKIRLN</sequence>
<evidence type="ECO:0000313" key="10">
    <source>
        <dbReference type="EMBL" id="MES1919499.1"/>
    </source>
</evidence>
<evidence type="ECO:0000256" key="4">
    <source>
        <dbReference type="ARBA" id="ARBA00022691"/>
    </source>
</evidence>
<name>A0ABV2AJ62_9EUKA</name>
<dbReference type="NCBIfam" id="TIGR00308">
    <property type="entry name" value="TRM1"/>
    <property type="match status" value="1"/>
</dbReference>
<reference evidence="10 11" key="1">
    <citation type="journal article" date="2024" name="BMC Biol.">
        <title>Comparative genomics of Ascetosporea gives new insight into the evolutionary basis for animal parasitism in Rhizaria.</title>
        <authorList>
            <person name="Hiltunen Thoren M."/>
            <person name="Onut-Brannstrom I."/>
            <person name="Alfjorden A."/>
            <person name="Peckova H."/>
            <person name="Swords F."/>
            <person name="Hooper C."/>
            <person name="Holzer A.S."/>
            <person name="Bass D."/>
            <person name="Burki F."/>
        </authorList>
    </citation>
    <scope>NUCLEOTIDE SEQUENCE [LARGE SCALE GENOMIC DNA]</scope>
    <source>
        <strain evidence="10">20-A016</strain>
    </source>
</reference>
<keyword evidence="5 9" id="KW-0819">tRNA processing</keyword>
<dbReference type="Gene3D" id="3.40.50.150">
    <property type="entry name" value="Vaccinia Virus protein VP39"/>
    <property type="match status" value="1"/>
</dbReference>
<dbReference type="GO" id="GO:0032259">
    <property type="term" value="P:methylation"/>
    <property type="evidence" value="ECO:0007669"/>
    <property type="project" value="UniProtKB-KW"/>
</dbReference>
<dbReference type="PROSITE" id="PS51626">
    <property type="entry name" value="SAM_MT_TRM1"/>
    <property type="match status" value="1"/>
</dbReference>
<dbReference type="Pfam" id="PF02005">
    <property type="entry name" value="TRM"/>
    <property type="match status" value="1"/>
</dbReference>
<dbReference type="InterPro" id="IPR029063">
    <property type="entry name" value="SAM-dependent_MTases_sf"/>
</dbReference>
<comment type="catalytic activity">
    <reaction evidence="8 9">
        <text>guanosine(26) in tRNA + 2 S-adenosyl-L-methionine = N(2)-dimethylguanosine(26) in tRNA + 2 S-adenosyl-L-homocysteine + 2 H(+)</text>
        <dbReference type="Rhea" id="RHEA:43140"/>
        <dbReference type="Rhea" id="RHEA-COMP:10359"/>
        <dbReference type="Rhea" id="RHEA-COMP:10360"/>
        <dbReference type="ChEBI" id="CHEBI:15378"/>
        <dbReference type="ChEBI" id="CHEBI:57856"/>
        <dbReference type="ChEBI" id="CHEBI:59789"/>
        <dbReference type="ChEBI" id="CHEBI:74269"/>
        <dbReference type="ChEBI" id="CHEBI:74513"/>
        <dbReference type="EC" id="2.1.1.216"/>
    </reaction>
</comment>
<dbReference type="InterPro" id="IPR002905">
    <property type="entry name" value="Trm1"/>
</dbReference>
<evidence type="ECO:0000256" key="8">
    <source>
        <dbReference type="ARBA" id="ARBA00051897"/>
    </source>
</evidence>
<keyword evidence="2 9" id="KW-0489">Methyltransferase</keyword>
<evidence type="ECO:0000256" key="6">
    <source>
        <dbReference type="ARBA" id="ARBA00022884"/>
    </source>
</evidence>